<dbReference type="Gene3D" id="1.10.287.940">
    <property type="entry name" value="atp-gated p2x4 ion channel"/>
    <property type="match status" value="1"/>
</dbReference>
<dbReference type="PANTHER" id="PTHR10125">
    <property type="entry name" value="P2X PURINOCEPTOR"/>
    <property type="match status" value="1"/>
</dbReference>
<feature type="transmembrane region" description="Helical" evidence="19">
    <location>
        <begin position="29"/>
        <end position="48"/>
    </location>
</feature>
<keyword evidence="8 19" id="KW-1133">Transmembrane helix</keyword>
<dbReference type="FunFam" id="2.60.490.10:FF:000001">
    <property type="entry name" value="P2X purinoceptor"/>
    <property type="match status" value="1"/>
</dbReference>
<dbReference type="GO" id="GO:0033198">
    <property type="term" value="P:response to ATP"/>
    <property type="evidence" value="ECO:0007669"/>
    <property type="project" value="InterPro"/>
</dbReference>
<evidence type="ECO:0000256" key="13">
    <source>
        <dbReference type="ARBA" id="ARBA00023286"/>
    </source>
</evidence>
<keyword evidence="11" id="KW-1015">Disulfide bond</keyword>
<keyword evidence="3 19" id="KW-0813">Transport</keyword>
<proteinExistence type="inferred from homology"/>
<dbReference type="GO" id="GO:0070588">
    <property type="term" value="P:calcium ion transmembrane transport"/>
    <property type="evidence" value="ECO:0007669"/>
    <property type="project" value="TreeGrafter"/>
</dbReference>
<dbReference type="GO" id="GO:0004931">
    <property type="term" value="F:extracellularly ATP-gated monoatomic cation channel activity"/>
    <property type="evidence" value="ECO:0007669"/>
    <property type="project" value="InterPro"/>
</dbReference>
<evidence type="ECO:0000256" key="10">
    <source>
        <dbReference type="ARBA" id="ARBA00023136"/>
    </source>
</evidence>
<accession>A0AA35LJY1</accession>
<dbReference type="Proteomes" id="UP001178461">
    <property type="component" value="Chromosome 16"/>
</dbReference>
<dbReference type="Pfam" id="PF00864">
    <property type="entry name" value="P2X_receptor"/>
    <property type="match status" value="1"/>
</dbReference>
<evidence type="ECO:0000256" key="6">
    <source>
        <dbReference type="ARBA" id="ARBA00022741"/>
    </source>
</evidence>
<comment type="function">
    <text evidence="18">ATP-gated nonselective transmembrane cation channel permeable to potassium, sodium and calcium. Activation by extracellular ATP induces a variety of cellular responses, such as excitatory postsynaptic responses in sensory neurons, neuromuscular junctions (NMJ) formation, hearing, perception of taste and peristalsis. In the inner ear, regulates sound transduction and auditory neurotransmission, outer hair cell electromotility, inner ear gap junctions, and K(+) recycling. Mediates synaptic transmission between neurons and from neurons to smooth muscle.</text>
</comment>
<evidence type="ECO:0000256" key="15">
    <source>
        <dbReference type="ARBA" id="ARBA00034430"/>
    </source>
</evidence>
<dbReference type="PRINTS" id="PR01307">
    <property type="entry name" value="P2XRECEPTOR"/>
</dbReference>
<evidence type="ECO:0000256" key="5">
    <source>
        <dbReference type="ARBA" id="ARBA00022692"/>
    </source>
</evidence>
<comment type="function">
    <text evidence="19">Receptor for ATP that acts as a ligand-gated ion channel.</text>
</comment>
<evidence type="ECO:0000256" key="11">
    <source>
        <dbReference type="ARBA" id="ARBA00023157"/>
    </source>
</evidence>
<evidence type="ECO:0000256" key="2">
    <source>
        <dbReference type="ARBA" id="ARBA00009848"/>
    </source>
</evidence>
<keyword evidence="9 19" id="KW-0406">Ion transport</keyword>
<evidence type="ECO:0000256" key="3">
    <source>
        <dbReference type="ARBA" id="ARBA00022448"/>
    </source>
</evidence>
<comment type="caution">
    <text evidence="19">Lacks conserved residue(s) required for the propagation of feature annotation.</text>
</comment>
<evidence type="ECO:0000313" key="21">
    <source>
        <dbReference type="Proteomes" id="UP001178461"/>
    </source>
</evidence>
<dbReference type="EMBL" id="OX395143">
    <property type="protein sequence ID" value="CAI5797569.1"/>
    <property type="molecule type" value="Genomic_DNA"/>
</dbReference>
<comment type="catalytic activity">
    <reaction evidence="17">
        <text>Ca(2+)(in) = Ca(2+)(out)</text>
        <dbReference type="Rhea" id="RHEA:29671"/>
        <dbReference type="ChEBI" id="CHEBI:29108"/>
    </reaction>
</comment>
<evidence type="ECO:0000256" key="1">
    <source>
        <dbReference type="ARBA" id="ARBA00004651"/>
    </source>
</evidence>
<dbReference type="GO" id="GO:0043235">
    <property type="term" value="C:receptor complex"/>
    <property type="evidence" value="ECO:0007669"/>
    <property type="project" value="TreeGrafter"/>
</dbReference>
<evidence type="ECO:0000256" key="4">
    <source>
        <dbReference type="ARBA" id="ARBA00022475"/>
    </source>
</evidence>
<evidence type="ECO:0000256" key="17">
    <source>
        <dbReference type="ARBA" id="ARBA00036634"/>
    </source>
</evidence>
<dbReference type="Gene3D" id="2.60.490.10">
    <property type="entry name" value="atp-gated p2x4 ion channel domain"/>
    <property type="match status" value="1"/>
</dbReference>
<dbReference type="PROSITE" id="PS01212">
    <property type="entry name" value="P2X_RECEPTOR"/>
    <property type="match status" value="1"/>
</dbReference>
<keyword evidence="13" id="KW-1071">Ligand-gated ion channel</keyword>
<comment type="similarity">
    <text evidence="2 19">Belongs to the P2X receptor family.</text>
</comment>
<dbReference type="PANTHER" id="PTHR10125:SF4">
    <property type="entry name" value="P2X PURINOCEPTOR 2"/>
    <property type="match status" value="1"/>
</dbReference>
<dbReference type="GO" id="GO:0005524">
    <property type="term" value="F:ATP binding"/>
    <property type="evidence" value="ECO:0007669"/>
    <property type="project" value="UniProtKB-KW"/>
</dbReference>
<dbReference type="InterPro" id="IPR003045">
    <property type="entry name" value="P2X2_purnocptor"/>
</dbReference>
<keyword evidence="4" id="KW-1003">Cell membrane</keyword>
<dbReference type="InterPro" id="IPR053792">
    <property type="entry name" value="P2X_RECEPTOR_CS"/>
</dbReference>
<keyword evidence="5 19" id="KW-0812">Transmembrane</keyword>
<protein>
    <recommendedName>
        <fullName evidence="19">P2X purinoceptor</fullName>
    </recommendedName>
</protein>
<keyword evidence="12" id="KW-0325">Glycoprotein</keyword>
<keyword evidence="6" id="KW-0547">Nucleotide-binding</keyword>
<evidence type="ECO:0000313" key="20">
    <source>
        <dbReference type="EMBL" id="CAI5797569.1"/>
    </source>
</evidence>
<evidence type="ECO:0000256" key="18">
    <source>
        <dbReference type="ARBA" id="ARBA00056854"/>
    </source>
</evidence>
<gene>
    <name evidence="20" type="ORF">PODLI_1B016009</name>
</gene>
<evidence type="ECO:0000256" key="12">
    <source>
        <dbReference type="ARBA" id="ARBA00023180"/>
    </source>
</evidence>
<keyword evidence="7" id="KW-0067">ATP-binding</keyword>
<comment type="catalytic activity">
    <reaction evidence="15">
        <text>K(+)(in) = K(+)(out)</text>
        <dbReference type="Rhea" id="RHEA:29463"/>
        <dbReference type="ChEBI" id="CHEBI:29103"/>
    </reaction>
</comment>
<keyword evidence="19" id="KW-0675">Receptor</keyword>
<dbReference type="InterPro" id="IPR001429">
    <property type="entry name" value="P2X_purnocptor"/>
</dbReference>
<dbReference type="FunFam" id="1.10.287.940:FF:000008">
    <property type="entry name" value="P2X purinoceptor"/>
    <property type="match status" value="1"/>
</dbReference>
<reference evidence="20" key="1">
    <citation type="submission" date="2022-12" db="EMBL/GenBank/DDBJ databases">
        <authorList>
            <person name="Alioto T."/>
            <person name="Alioto T."/>
            <person name="Gomez Garrido J."/>
        </authorList>
    </citation>
    <scope>NUCLEOTIDE SEQUENCE</scope>
</reference>
<dbReference type="GO" id="GO:0098794">
    <property type="term" value="C:postsynapse"/>
    <property type="evidence" value="ECO:0007669"/>
    <property type="project" value="GOC"/>
</dbReference>
<evidence type="ECO:0000256" key="9">
    <source>
        <dbReference type="ARBA" id="ARBA00023065"/>
    </source>
</evidence>
<keyword evidence="10 19" id="KW-0472">Membrane</keyword>
<dbReference type="GO" id="GO:0005886">
    <property type="term" value="C:plasma membrane"/>
    <property type="evidence" value="ECO:0007669"/>
    <property type="project" value="UniProtKB-SubCell"/>
</dbReference>
<keyword evidence="14 19" id="KW-0407">Ion channel</keyword>
<dbReference type="InterPro" id="IPR027309">
    <property type="entry name" value="P2X_extracellular_dom_sf"/>
</dbReference>
<dbReference type="PRINTS" id="PR01309">
    <property type="entry name" value="P2X2RECEPTOR"/>
</dbReference>
<evidence type="ECO:0000256" key="14">
    <source>
        <dbReference type="ARBA" id="ARBA00023303"/>
    </source>
</evidence>
<organism evidence="20 21">
    <name type="scientific">Podarcis lilfordi</name>
    <name type="common">Lilford's wall lizard</name>
    <dbReference type="NCBI Taxonomy" id="74358"/>
    <lineage>
        <taxon>Eukaryota</taxon>
        <taxon>Metazoa</taxon>
        <taxon>Chordata</taxon>
        <taxon>Craniata</taxon>
        <taxon>Vertebrata</taxon>
        <taxon>Euteleostomi</taxon>
        <taxon>Lepidosauria</taxon>
        <taxon>Squamata</taxon>
        <taxon>Bifurcata</taxon>
        <taxon>Unidentata</taxon>
        <taxon>Episquamata</taxon>
        <taxon>Laterata</taxon>
        <taxon>Lacertibaenia</taxon>
        <taxon>Lacertidae</taxon>
        <taxon>Podarcis</taxon>
    </lineage>
</organism>
<dbReference type="NCBIfam" id="TIGR00863">
    <property type="entry name" value="P2X"/>
    <property type="match status" value="1"/>
</dbReference>
<comment type="subcellular location">
    <subcellularLocation>
        <location evidence="1">Cell membrane</location>
        <topology evidence="1">Multi-pass membrane protein</topology>
    </subcellularLocation>
    <subcellularLocation>
        <location evidence="19">Membrane</location>
        <topology evidence="19">Multi-pass membrane protein</topology>
    </subcellularLocation>
</comment>
<dbReference type="AlphaFoldDB" id="A0AA35LJY1"/>
<dbReference type="InterPro" id="IPR059116">
    <property type="entry name" value="P2X_receptor"/>
</dbReference>
<dbReference type="GO" id="GO:0001614">
    <property type="term" value="F:purinergic nucleotide receptor activity"/>
    <property type="evidence" value="ECO:0007669"/>
    <property type="project" value="InterPro"/>
</dbReference>
<sequence length="531" mass="60215">MMGCLDYFWEFWNYETPKVIVVKNRNLGVIYRLVQLLILVYFIWYVFIIQKGYQESESGPESSVITKVKGVSRSQHKVWDVEEYVKPPEGGSVFSIITRVQVTPSQTQDTCPENMRALCRSDRDCHAGEMDMLGNGEKTGRCISYNYSMKTCEIRAWCPVEDAASVSENLSKMAPEFTILIKNNIHFPRFRFTKGNVKDNDDSYLKSCTFNETTGLYCPIFKLGFIVEQAGENFTQLAEKGGVIGVIINWNCNLDLPDTMCNPRYSFRRLDPKWAQASSGYNYRFAKYYKHRGKSTRTLIKAYGIRIDVIVHGQAGKFSLIPTIINLATALTSVGVGSFLCDWILLTFMNKNEVYSARKFDQMPKLQEGTPTTDCNQWNSFFSGAPSSTNVPASAIKTHFLCSIWELEMNTSYIKPTSRFARRQAFDLAKCSQRSAKSIRKPFRGLQKITFVTQPAQYNFSCHNEHLVGHCENGMLDQMEHRPDPAELSLCPEGDGNILAGLFPLRKKSLGILSAGTQKETAGEDFPLHTE</sequence>
<evidence type="ECO:0000256" key="7">
    <source>
        <dbReference type="ARBA" id="ARBA00022840"/>
    </source>
</evidence>
<keyword evidence="21" id="KW-1185">Reference proteome</keyword>
<evidence type="ECO:0000256" key="16">
    <source>
        <dbReference type="ARBA" id="ARBA00036239"/>
    </source>
</evidence>
<comment type="catalytic activity">
    <reaction evidence="16">
        <text>Na(+)(in) = Na(+)(out)</text>
        <dbReference type="Rhea" id="RHEA:34963"/>
        <dbReference type="ChEBI" id="CHEBI:29101"/>
    </reaction>
</comment>
<evidence type="ECO:0000256" key="19">
    <source>
        <dbReference type="RuleBase" id="RU000681"/>
    </source>
</evidence>
<evidence type="ECO:0000256" key="8">
    <source>
        <dbReference type="ARBA" id="ARBA00022989"/>
    </source>
</evidence>
<name>A0AA35LJY1_9SAUR</name>